<proteinExistence type="predicted"/>
<dbReference type="AlphaFoldDB" id="A0A7R9HUR4"/>
<protein>
    <submittedName>
        <fullName evidence="2">Uncharacterized protein</fullName>
    </submittedName>
</protein>
<keyword evidence="1" id="KW-1133">Transmembrane helix</keyword>
<accession>A0A7R9HUR4</accession>
<evidence type="ECO:0000313" key="2">
    <source>
        <dbReference type="EMBL" id="CAD7435591.1"/>
    </source>
</evidence>
<keyword evidence="1" id="KW-0472">Membrane</keyword>
<reference evidence="2" key="1">
    <citation type="submission" date="2020-11" db="EMBL/GenBank/DDBJ databases">
        <authorList>
            <person name="Tran Van P."/>
        </authorList>
    </citation>
    <scope>NUCLEOTIDE SEQUENCE</scope>
</reference>
<sequence>MSIPASHRGKMTVNIEMDNSEIVRVLAHLGLVSVIFFYTTCSLGEIIRRSLKMTKGGPYFDPYSKDFKSLSVLLYGICHCKYCREPIPKDIWNQASSADPHLSWYLQAWIIEKPCWDCVVSLSFTLIGLCAGHAGTVSCRVATIHTDRTVLELCC</sequence>
<dbReference type="EMBL" id="OB801095">
    <property type="protein sequence ID" value="CAD7435591.1"/>
    <property type="molecule type" value="Genomic_DNA"/>
</dbReference>
<evidence type="ECO:0000256" key="1">
    <source>
        <dbReference type="SAM" id="Phobius"/>
    </source>
</evidence>
<keyword evidence="1" id="KW-0812">Transmembrane</keyword>
<organism evidence="2">
    <name type="scientific">Timema monikensis</name>
    <dbReference type="NCBI Taxonomy" id="170555"/>
    <lineage>
        <taxon>Eukaryota</taxon>
        <taxon>Metazoa</taxon>
        <taxon>Ecdysozoa</taxon>
        <taxon>Arthropoda</taxon>
        <taxon>Hexapoda</taxon>
        <taxon>Insecta</taxon>
        <taxon>Pterygota</taxon>
        <taxon>Neoptera</taxon>
        <taxon>Polyneoptera</taxon>
        <taxon>Phasmatodea</taxon>
        <taxon>Timematodea</taxon>
        <taxon>Timematoidea</taxon>
        <taxon>Timematidae</taxon>
        <taxon>Timema</taxon>
    </lineage>
</organism>
<feature type="transmembrane region" description="Helical" evidence="1">
    <location>
        <begin position="25"/>
        <end position="47"/>
    </location>
</feature>
<gene>
    <name evidence="2" type="ORF">TMSB3V08_LOCUS12237</name>
</gene>
<name>A0A7R9HUR4_9NEOP</name>